<evidence type="ECO:0000313" key="7">
    <source>
        <dbReference type="Proteomes" id="UP000504631"/>
    </source>
</evidence>
<feature type="domain" description="TANGO6 HEAT repeat" evidence="5">
    <location>
        <begin position="265"/>
        <end position="513"/>
    </location>
</feature>
<dbReference type="Pfam" id="PF25267">
    <property type="entry name" value="TANGO6_N"/>
    <property type="match status" value="1"/>
</dbReference>
<dbReference type="Pfam" id="PF23565">
    <property type="entry name" value="ARM_TANGO6"/>
    <property type="match status" value="1"/>
</dbReference>
<feature type="domain" description="RNA polymerase II assembly factor Rtp1 C-terminal" evidence="4">
    <location>
        <begin position="673"/>
        <end position="788"/>
    </location>
</feature>
<dbReference type="GeneID" id="117235646"/>
<evidence type="ECO:0000313" key="8">
    <source>
        <dbReference type="RefSeq" id="XP_033353767.1"/>
    </source>
</evidence>
<dbReference type="KEGG" id="bvk:117235646"/>
<evidence type="ECO:0000259" key="5">
    <source>
        <dbReference type="Pfam" id="PF23565"/>
    </source>
</evidence>
<evidence type="ECO:0000256" key="1">
    <source>
        <dbReference type="ARBA" id="ARBA00005724"/>
    </source>
</evidence>
<gene>
    <name evidence="8" type="primary">LOC117235646</name>
</gene>
<proteinExistence type="inferred from homology"/>
<evidence type="ECO:0000256" key="2">
    <source>
        <dbReference type="SAM" id="Coils"/>
    </source>
</evidence>
<dbReference type="Pfam" id="PF10304">
    <property type="entry name" value="RTP1_C2"/>
    <property type="match status" value="1"/>
</dbReference>
<keyword evidence="7" id="KW-1185">Reference proteome</keyword>
<sequence>MDYHEILHHLITFNKSESVVGKAEFDEKLQKVLQKIQVVLVKNDVNLVINSIEDENEPDDIRYRYIYIIIYVLQSIKKNNSTNDRSLLSVKQFRTLKICIEVITAIGIISCLLPGVGVDMAKLCPRAIVVWKEDISDFQKYKRLKFAVNSMMELYDDIMFRPPILAQIGSLIAALLQLSYAPLIKPLENTILTQEENESKVKFIMTKDIYDKLKRDQEHFISLFHKLLNNCPSSVCMREMMVILGIKGVPRWLQRETRKYLVQQLMQPNGIISILTIVCENPLDYGQHWNKLDTISRLIATSHGINPNEYYKSICSQLLDLLSSTQIMHSATIASYCITIFHHYNPIVCYENIVKVICDPLLVNSENEEKVKSEEEVEKCIENLTRCFVTMESKFKQLPSELLMNVAVPLFSLYNTVRQSAYVLKAKLKQLVLLLLYEQPLRYELFAAFLGHNVTNKFGNYLKSKFGPAGGIEILGLDRTCKYEEFADTLFDLTFTTRNLSTKLFSYLLQFLSNSIKVDQTEAQNMLEAVEDTMEKMEEKLAAVKLLSSLANVSVVQESQVEDPKLMFYFIKLLFNQHIKKTQDLTADEDCEILYVGLMLVKMIVNEKKKSLNWTVFNDFLRFLKECCAFSNIPSQLLMLMQELIELVETKGKPEKKHYQDVSAGCEVANRFESVIQDLADPLLPVRAHALVVLTKLIENMDPCTISRKSILLQLFMENVKHEDSFIYLAAINGLCALATSYPEVVVKTLVQEYIDIPQRISGGDINVETRVKLGEILVKMTRNLGEMVSPYKNILINGFLCAIRDADSLMRASSLSCLAELCKVLGFRLGNDVIEVIYCLTSIVKTDKVPECRRAAVMVSTLLFRGLGKNTLTSLGKDLVDLYRGLKHLRDNDEDLVLRLHAQLALEELDLIVQDFILATPKLEKKIILS</sequence>
<evidence type="ECO:0000259" key="6">
    <source>
        <dbReference type="Pfam" id="PF25267"/>
    </source>
</evidence>
<dbReference type="CTD" id="79613"/>
<feature type="domain" description="RNA polymerase II assembly factor Rtp1 C-terminal" evidence="3">
    <location>
        <begin position="880"/>
        <end position="911"/>
    </location>
</feature>
<dbReference type="RefSeq" id="XP_033353767.1">
    <property type="nucleotide sequence ID" value="XM_033497876.1"/>
</dbReference>
<feature type="coiled-coil region" evidence="2">
    <location>
        <begin position="520"/>
        <end position="547"/>
    </location>
</feature>
<reference evidence="8" key="1">
    <citation type="submission" date="2025-08" db="UniProtKB">
        <authorList>
            <consortium name="RefSeq"/>
        </authorList>
    </citation>
    <scope>IDENTIFICATION</scope>
    <source>
        <tissue evidence="8">Muscle</tissue>
    </source>
</reference>
<evidence type="ECO:0000259" key="3">
    <source>
        <dbReference type="Pfam" id="PF10304"/>
    </source>
</evidence>
<dbReference type="InterPro" id="IPR019414">
    <property type="entry name" value="Rtp1_C2"/>
</dbReference>
<dbReference type="GO" id="GO:0009306">
    <property type="term" value="P:protein secretion"/>
    <property type="evidence" value="ECO:0007669"/>
    <property type="project" value="TreeGrafter"/>
</dbReference>
<dbReference type="InterPro" id="IPR039600">
    <property type="entry name" value="TANGO6/Rtp1"/>
</dbReference>
<dbReference type="PANTHER" id="PTHR20959">
    <property type="entry name" value="TRANSPORT AND GOLGI ORGANIZATION PROTEIN 6 FAMILY MEMBER"/>
    <property type="match status" value="1"/>
</dbReference>
<protein>
    <submittedName>
        <fullName evidence="8">Transport and Golgi organization protein 6 homolog isoform X1</fullName>
    </submittedName>
</protein>
<dbReference type="Pfam" id="PF10363">
    <property type="entry name" value="RTP1_C1"/>
    <property type="match status" value="1"/>
</dbReference>
<dbReference type="Proteomes" id="UP000504631">
    <property type="component" value="Unplaced"/>
</dbReference>
<organism evidence="7 8">
    <name type="scientific">Bombus vosnesenskii</name>
    <dbReference type="NCBI Taxonomy" id="207650"/>
    <lineage>
        <taxon>Eukaryota</taxon>
        <taxon>Metazoa</taxon>
        <taxon>Ecdysozoa</taxon>
        <taxon>Arthropoda</taxon>
        <taxon>Hexapoda</taxon>
        <taxon>Insecta</taxon>
        <taxon>Pterygota</taxon>
        <taxon>Neoptera</taxon>
        <taxon>Endopterygota</taxon>
        <taxon>Hymenoptera</taxon>
        <taxon>Apocrita</taxon>
        <taxon>Aculeata</taxon>
        <taxon>Apoidea</taxon>
        <taxon>Anthophila</taxon>
        <taxon>Apidae</taxon>
        <taxon>Bombus</taxon>
        <taxon>Pyrobombus</taxon>
    </lineage>
</organism>
<comment type="similarity">
    <text evidence="1">Belongs to the Tango6 family.</text>
</comment>
<dbReference type="InterPro" id="IPR019451">
    <property type="entry name" value="Rtp1_C1"/>
</dbReference>
<name>A0A6J3KKQ2_9HYME</name>
<dbReference type="InterPro" id="IPR057407">
    <property type="entry name" value="HEAT_TANGO6"/>
</dbReference>
<feature type="domain" description="TANGO6 N-terminal" evidence="6">
    <location>
        <begin position="87"/>
        <end position="198"/>
    </location>
</feature>
<keyword evidence="2" id="KW-0175">Coiled coil</keyword>
<evidence type="ECO:0000259" key="4">
    <source>
        <dbReference type="Pfam" id="PF10363"/>
    </source>
</evidence>
<dbReference type="InterPro" id="IPR011989">
    <property type="entry name" value="ARM-like"/>
</dbReference>
<dbReference type="InterPro" id="IPR016024">
    <property type="entry name" value="ARM-type_fold"/>
</dbReference>
<dbReference type="PANTHER" id="PTHR20959:SF1">
    <property type="entry name" value="TRANSPORT AND GOLGI ORGANIZATION PROTEIN 6 HOMOLOG"/>
    <property type="match status" value="1"/>
</dbReference>
<dbReference type="AlphaFoldDB" id="A0A6J3KKQ2"/>
<accession>A0A6J3KKQ2</accession>
<dbReference type="InterPro" id="IPR057347">
    <property type="entry name" value="TANGO6_N"/>
</dbReference>
<dbReference type="SUPFAM" id="SSF48371">
    <property type="entry name" value="ARM repeat"/>
    <property type="match status" value="1"/>
</dbReference>
<dbReference type="Gene3D" id="1.25.10.10">
    <property type="entry name" value="Leucine-rich Repeat Variant"/>
    <property type="match status" value="1"/>
</dbReference>